<organism evidence="1 2">
    <name type="scientific">Burkholderia ambifaria</name>
    <dbReference type="NCBI Taxonomy" id="152480"/>
    <lineage>
        <taxon>Bacteria</taxon>
        <taxon>Pseudomonadati</taxon>
        <taxon>Pseudomonadota</taxon>
        <taxon>Betaproteobacteria</taxon>
        <taxon>Burkholderiales</taxon>
        <taxon>Burkholderiaceae</taxon>
        <taxon>Burkholderia</taxon>
        <taxon>Burkholderia cepacia complex</taxon>
    </lineage>
</organism>
<reference evidence="1" key="1">
    <citation type="submission" date="2021-04" db="EMBL/GenBank/DDBJ databases">
        <title>A collection of bacterial strains from the Burkholderia cepacia Research Laboratory and Repository.</title>
        <authorList>
            <person name="Lipuma J."/>
            <person name="Spilker T."/>
        </authorList>
    </citation>
    <scope>NUCLEOTIDE SEQUENCE</scope>
    <source>
        <strain evidence="1">AU36012</strain>
    </source>
</reference>
<proteinExistence type="predicted"/>
<dbReference type="Proteomes" id="UP000682266">
    <property type="component" value="Unassembled WGS sequence"/>
</dbReference>
<gene>
    <name evidence="1" type="ORF">KDW93_08075</name>
</gene>
<accession>A0AA41JIP2</accession>
<dbReference type="EMBL" id="JAGSVG010000005">
    <property type="protein sequence ID" value="MBR8128933.1"/>
    <property type="molecule type" value="Genomic_DNA"/>
</dbReference>
<evidence type="ECO:0000313" key="2">
    <source>
        <dbReference type="Proteomes" id="UP000682266"/>
    </source>
</evidence>
<sequence length="93" mass="10185">MDAKRSAAAGRQPVQIETRRPLLVPLERVIPRVVAEIPDVVHRTALLVKQSVERLHAVSVDKNHADHFNVGMLLSVNRIPSPLAVNGTEDGPN</sequence>
<protein>
    <submittedName>
        <fullName evidence="1">Uncharacterized protein</fullName>
    </submittedName>
</protein>
<name>A0AA41JIP2_9BURK</name>
<dbReference type="AlphaFoldDB" id="A0AA41JIP2"/>
<evidence type="ECO:0000313" key="1">
    <source>
        <dbReference type="EMBL" id="MBR8128933.1"/>
    </source>
</evidence>
<comment type="caution">
    <text evidence="1">The sequence shown here is derived from an EMBL/GenBank/DDBJ whole genome shotgun (WGS) entry which is preliminary data.</text>
</comment>